<dbReference type="EMBL" id="JBBPBN010000026">
    <property type="protein sequence ID" value="KAK9007758.1"/>
    <property type="molecule type" value="Genomic_DNA"/>
</dbReference>
<proteinExistence type="predicted"/>
<evidence type="ECO:0000313" key="1">
    <source>
        <dbReference type="EMBL" id="KAK9007758.1"/>
    </source>
</evidence>
<name>A0ABR2R476_9ROSI</name>
<accession>A0ABR2R476</accession>
<organism evidence="1 2">
    <name type="scientific">Hibiscus sabdariffa</name>
    <name type="common">roselle</name>
    <dbReference type="NCBI Taxonomy" id="183260"/>
    <lineage>
        <taxon>Eukaryota</taxon>
        <taxon>Viridiplantae</taxon>
        <taxon>Streptophyta</taxon>
        <taxon>Embryophyta</taxon>
        <taxon>Tracheophyta</taxon>
        <taxon>Spermatophyta</taxon>
        <taxon>Magnoliopsida</taxon>
        <taxon>eudicotyledons</taxon>
        <taxon>Gunneridae</taxon>
        <taxon>Pentapetalae</taxon>
        <taxon>rosids</taxon>
        <taxon>malvids</taxon>
        <taxon>Malvales</taxon>
        <taxon>Malvaceae</taxon>
        <taxon>Malvoideae</taxon>
        <taxon>Hibiscus</taxon>
    </lineage>
</organism>
<dbReference type="Proteomes" id="UP001396334">
    <property type="component" value="Unassembled WGS sequence"/>
</dbReference>
<evidence type="ECO:0008006" key="3">
    <source>
        <dbReference type="Google" id="ProtNLM"/>
    </source>
</evidence>
<keyword evidence="2" id="KW-1185">Reference proteome</keyword>
<reference evidence="1 2" key="1">
    <citation type="journal article" date="2024" name="G3 (Bethesda)">
        <title>Genome assembly of Hibiscus sabdariffa L. provides insights into metabolisms of medicinal natural products.</title>
        <authorList>
            <person name="Kim T."/>
        </authorList>
    </citation>
    <scope>NUCLEOTIDE SEQUENCE [LARGE SCALE GENOMIC DNA]</scope>
    <source>
        <strain evidence="1">TK-2024</strain>
        <tissue evidence="1">Old leaves</tissue>
    </source>
</reference>
<evidence type="ECO:0000313" key="2">
    <source>
        <dbReference type="Proteomes" id="UP001396334"/>
    </source>
</evidence>
<protein>
    <recommendedName>
        <fullName evidence="3">RNase H type-1 domain-containing protein</fullName>
    </recommendedName>
</protein>
<gene>
    <name evidence="1" type="ORF">V6N11_074676</name>
</gene>
<sequence length="180" mass="20588">MRVQVGTLKELIDYISETSIFHPRFEILFGKRATMLSQQMIILLTDIIRGTRTVCDYKRDGLLPLSILLRYCDALFEKSKNFAGIAVVARNSYRVIIDEINAQVHASSTLVAECLALRLDSHLIKWDCWQHVFLESDCKLAIGMINRLTTVYWRLKLSFLIVEKSLFLIFVQLCCGLVGG</sequence>
<comment type="caution">
    <text evidence="1">The sequence shown here is derived from an EMBL/GenBank/DDBJ whole genome shotgun (WGS) entry which is preliminary data.</text>
</comment>